<proteinExistence type="predicted"/>
<name>A0A822BTT9_9BILA</name>
<feature type="compositionally biased region" description="Polar residues" evidence="1">
    <location>
        <begin position="13"/>
        <end position="26"/>
    </location>
</feature>
<feature type="compositionally biased region" description="Basic and acidic residues" evidence="1">
    <location>
        <begin position="27"/>
        <end position="39"/>
    </location>
</feature>
<dbReference type="Proteomes" id="UP000663848">
    <property type="component" value="Unassembled WGS sequence"/>
</dbReference>
<organism evidence="3 4">
    <name type="scientific">Rotaria socialis</name>
    <dbReference type="NCBI Taxonomy" id="392032"/>
    <lineage>
        <taxon>Eukaryota</taxon>
        <taxon>Metazoa</taxon>
        <taxon>Spiralia</taxon>
        <taxon>Gnathifera</taxon>
        <taxon>Rotifera</taxon>
        <taxon>Eurotatoria</taxon>
        <taxon>Bdelloidea</taxon>
        <taxon>Philodinida</taxon>
        <taxon>Philodinidae</taxon>
        <taxon>Rotaria</taxon>
    </lineage>
</organism>
<sequence length="73" mass="8161">DISFLCEVATTTLTQEQQSKPSASQRTTDKSAIRAKKNEAQPQQDIILPESIIPDEFRLVKNVGVTPIEVYDE</sequence>
<reference evidence="3" key="1">
    <citation type="submission" date="2021-02" db="EMBL/GenBank/DDBJ databases">
        <authorList>
            <person name="Nowell W R."/>
        </authorList>
    </citation>
    <scope>NUCLEOTIDE SEQUENCE</scope>
</reference>
<feature type="non-terminal residue" evidence="3">
    <location>
        <position position="1"/>
    </location>
</feature>
<dbReference type="EMBL" id="CAJOBP010053010">
    <property type="protein sequence ID" value="CAF4820400.1"/>
    <property type="molecule type" value="Genomic_DNA"/>
</dbReference>
<accession>A0A822BTT9</accession>
<dbReference type="AlphaFoldDB" id="A0A822BTT9"/>
<evidence type="ECO:0000313" key="4">
    <source>
        <dbReference type="Proteomes" id="UP000663848"/>
    </source>
</evidence>
<dbReference type="EMBL" id="CAJOBR010043942">
    <property type="protein sequence ID" value="CAF5033296.1"/>
    <property type="molecule type" value="Genomic_DNA"/>
</dbReference>
<comment type="caution">
    <text evidence="3">The sequence shown here is derived from an EMBL/GenBank/DDBJ whole genome shotgun (WGS) entry which is preliminary data.</text>
</comment>
<gene>
    <name evidence="3" type="ORF">QYT958_LOCUS40820</name>
    <name evidence="2" type="ORF">UJA718_LOCUS42138</name>
</gene>
<evidence type="ECO:0000313" key="2">
    <source>
        <dbReference type="EMBL" id="CAF4820400.1"/>
    </source>
</evidence>
<keyword evidence="5" id="KW-1185">Reference proteome</keyword>
<evidence type="ECO:0000256" key="1">
    <source>
        <dbReference type="SAM" id="MobiDB-lite"/>
    </source>
</evidence>
<dbReference type="Proteomes" id="UP000663873">
    <property type="component" value="Unassembled WGS sequence"/>
</dbReference>
<evidence type="ECO:0000313" key="3">
    <source>
        <dbReference type="EMBL" id="CAF5033296.1"/>
    </source>
</evidence>
<evidence type="ECO:0000313" key="5">
    <source>
        <dbReference type="Proteomes" id="UP000663873"/>
    </source>
</evidence>
<protein>
    <submittedName>
        <fullName evidence="3">Uncharacterized protein</fullName>
    </submittedName>
</protein>
<feature type="region of interest" description="Disordered" evidence="1">
    <location>
        <begin position="13"/>
        <end position="42"/>
    </location>
</feature>